<evidence type="ECO:0000256" key="8">
    <source>
        <dbReference type="HAMAP-Rule" id="MF_01309"/>
    </source>
</evidence>
<evidence type="ECO:0000313" key="12">
    <source>
        <dbReference type="Proteomes" id="UP000032214"/>
    </source>
</evidence>
<keyword evidence="3 8" id="KW-0694">RNA-binding</keyword>
<dbReference type="STRING" id="1306947.J120_03225"/>
<dbReference type="GO" id="GO:0003735">
    <property type="term" value="F:structural constituent of ribosome"/>
    <property type="evidence" value="ECO:0007669"/>
    <property type="project" value="InterPro"/>
</dbReference>
<dbReference type="Proteomes" id="UP000032214">
    <property type="component" value="Unassembled WGS sequence"/>
</dbReference>
<evidence type="ECO:0000256" key="1">
    <source>
        <dbReference type="ARBA" id="ARBA00010761"/>
    </source>
</evidence>
<evidence type="ECO:0000256" key="6">
    <source>
        <dbReference type="ARBA" id="ARBA00024998"/>
    </source>
</evidence>
<dbReference type="Gene3D" id="3.30.300.20">
    <property type="match status" value="1"/>
</dbReference>
<evidence type="ECO:0000256" key="3">
    <source>
        <dbReference type="ARBA" id="ARBA00022884"/>
    </source>
</evidence>
<dbReference type="PROSITE" id="PS00548">
    <property type="entry name" value="RIBOSOMAL_S3"/>
    <property type="match status" value="1"/>
</dbReference>
<evidence type="ECO:0000256" key="9">
    <source>
        <dbReference type="RuleBase" id="RU003624"/>
    </source>
</evidence>
<dbReference type="NCBIfam" id="TIGR01009">
    <property type="entry name" value="rpsC_bact"/>
    <property type="match status" value="1"/>
</dbReference>
<evidence type="ECO:0000256" key="4">
    <source>
        <dbReference type="ARBA" id="ARBA00022980"/>
    </source>
</evidence>
<keyword evidence="2 8" id="KW-0699">rRNA-binding</keyword>
<dbReference type="GO" id="GO:0019843">
    <property type="term" value="F:rRNA binding"/>
    <property type="evidence" value="ECO:0007669"/>
    <property type="project" value="UniProtKB-UniRule"/>
</dbReference>
<comment type="subunit">
    <text evidence="8">Part of the 30S ribosomal subunit. Forms a tight complex with proteins S10 and S14.</text>
</comment>
<dbReference type="EMBL" id="ARQD01000002">
    <property type="protein sequence ID" value="KIX85291.1"/>
    <property type="molecule type" value="Genomic_DNA"/>
</dbReference>
<keyword evidence="4 8" id="KW-0689">Ribosomal protein</keyword>
<dbReference type="InterPro" id="IPR005704">
    <property type="entry name" value="Ribosomal_uS3_bac-typ"/>
</dbReference>
<dbReference type="SUPFAM" id="SSF54814">
    <property type="entry name" value="Prokaryotic type KH domain (KH-domain type II)"/>
    <property type="match status" value="1"/>
</dbReference>
<dbReference type="FunFam" id="3.30.300.20:FF:000001">
    <property type="entry name" value="30S ribosomal protein S3"/>
    <property type="match status" value="1"/>
</dbReference>
<dbReference type="Pfam" id="PF00189">
    <property type="entry name" value="Ribosomal_S3_C"/>
    <property type="match status" value="1"/>
</dbReference>
<dbReference type="PROSITE" id="PS50823">
    <property type="entry name" value="KH_TYPE_2"/>
    <property type="match status" value="1"/>
</dbReference>
<dbReference type="Gene3D" id="3.30.1140.32">
    <property type="entry name" value="Ribosomal protein S3, C-terminal domain"/>
    <property type="match status" value="1"/>
</dbReference>
<gene>
    <name evidence="8" type="primary">rpsC</name>
    <name evidence="11" type="ORF">J120_03225</name>
</gene>
<dbReference type="eggNOG" id="COG0092">
    <property type="taxonomic scope" value="Bacteria"/>
</dbReference>
<dbReference type="PANTHER" id="PTHR11760:SF19">
    <property type="entry name" value="SMALL RIBOSOMAL SUBUNIT PROTEIN US3C"/>
    <property type="match status" value="1"/>
</dbReference>
<evidence type="ECO:0000256" key="2">
    <source>
        <dbReference type="ARBA" id="ARBA00022730"/>
    </source>
</evidence>
<dbReference type="InterPro" id="IPR004087">
    <property type="entry name" value="KH_dom"/>
</dbReference>
<keyword evidence="5 8" id="KW-0687">Ribonucleoprotein</keyword>
<dbReference type="GO" id="GO:0022627">
    <property type="term" value="C:cytosolic small ribosomal subunit"/>
    <property type="evidence" value="ECO:0007669"/>
    <property type="project" value="TreeGrafter"/>
</dbReference>
<dbReference type="InterPro" id="IPR057258">
    <property type="entry name" value="Ribosomal_uS3"/>
</dbReference>
<proteinExistence type="inferred from homology"/>
<evidence type="ECO:0000256" key="7">
    <source>
        <dbReference type="ARBA" id="ARBA00035257"/>
    </source>
</evidence>
<reference evidence="11 12" key="1">
    <citation type="journal article" date="2013" name="Proc. Natl. Acad. Sci. U.S.A.">
        <title>Candidate phylum TM6 genome recovered from a hospital sink biofilm provides genomic insights into this uncultivated phylum.</title>
        <authorList>
            <person name="McLean J.S."/>
            <person name="Lombardo M.J."/>
            <person name="Badger J.H."/>
            <person name="Edlund A."/>
            <person name="Novotny M."/>
            <person name="Yee-Greenbaum J."/>
            <person name="Vyahhi N."/>
            <person name="Hall A.P."/>
            <person name="Yang Y."/>
            <person name="Dupont C.L."/>
            <person name="Ziegler M.G."/>
            <person name="Chitsaz H."/>
            <person name="Allen A.E."/>
            <person name="Yooseph S."/>
            <person name="Tesler G."/>
            <person name="Pevzner P.A."/>
            <person name="Friedman R.M."/>
            <person name="Nealson K.H."/>
            <person name="Venter J.C."/>
            <person name="Lasken R.S."/>
        </authorList>
    </citation>
    <scope>NUCLEOTIDE SEQUENCE [LARGE SCALE GENOMIC DNA]</scope>
    <source>
        <strain evidence="11 12">TM6SC1</strain>
    </source>
</reference>
<dbReference type="CDD" id="cd02412">
    <property type="entry name" value="KH-II_30S_S3"/>
    <property type="match status" value="1"/>
</dbReference>
<dbReference type="PROSITE" id="PS50084">
    <property type="entry name" value="KH_TYPE_1"/>
    <property type="match status" value="1"/>
</dbReference>
<comment type="function">
    <text evidence="6 8">Binds the lower part of the 30S subunit head. Binds mRNA in the 70S ribosome, positioning it for translation.</text>
</comment>
<accession>A0A0D2JE47</accession>
<comment type="similarity">
    <text evidence="1 8 9">Belongs to the universal ribosomal protein uS3 family.</text>
</comment>
<protein>
    <recommendedName>
        <fullName evidence="7 8">Small ribosomal subunit protein uS3</fullName>
    </recommendedName>
</protein>
<dbReference type="PANTHER" id="PTHR11760">
    <property type="entry name" value="30S/40S RIBOSOMAL PROTEIN S3"/>
    <property type="match status" value="1"/>
</dbReference>
<dbReference type="InterPro" id="IPR001351">
    <property type="entry name" value="Ribosomal_uS3_C"/>
</dbReference>
<feature type="domain" description="KH type-2" evidence="10">
    <location>
        <begin position="38"/>
        <end position="107"/>
    </location>
</feature>
<dbReference type="SMART" id="SM00322">
    <property type="entry name" value="KH"/>
    <property type="match status" value="1"/>
</dbReference>
<evidence type="ECO:0000256" key="5">
    <source>
        <dbReference type="ARBA" id="ARBA00023274"/>
    </source>
</evidence>
<organism evidence="11 12">
    <name type="scientific">candidate division TM6 bacterium JCVI TM6SC1</name>
    <dbReference type="NCBI Taxonomy" id="1306947"/>
    <lineage>
        <taxon>Bacteria</taxon>
        <taxon>Candidatus Babelota</taxon>
        <taxon>Vermiphilus</taxon>
    </lineage>
</organism>
<dbReference type="Pfam" id="PF07650">
    <property type="entry name" value="KH_2"/>
    <property type="match status" value="1"/>
</dbReference>
<dbReference type="SUPFAM" id="SSF54821">
    <property type="entry name" value="Ribosomal protein S3 C-terminal domain"/>
    <property type="match status" value="1"/>
</dbReference>
<dbReference type="InterPro" id="IPR004044">
    <property type="entry name" value="KH_dom_type_2"/>
</dbReference>
<dbReference type="GO" id="GO:0006412">
    <property type="term" value="P:translation"/>
    <property type="evidence" value="ECO:0007669"/>
    <property type="project" value="UniProtKB-UniRule"/>
</dbReference>
<dbReference type="InterPro" id="IPR018280">
    <property type="entry name" value="Ribosomal_uS3_CS"/>
</dbReference>
<name>A0A0D2JE47_9BACT</name>
<sequence length="210" mass="23395">MGQKVHPRGFRLGIYGDWDARWFARDSYGSQVMEDIKIRKFLNTALERAQIGRVQIEKAGDTVRIILDTGHPGAVIGKKGQEIETLKQQLSRLIGKSNIEISVQEVRTPELNATLIAKSIADQLVRRVSFKQAMRKAAVSAMKAGAQGVKICCSGRLNGAEIARREWTRVGRTPLHTLRADIDYGFAEAKTTYGIIGVQVWICKGEFKRA</sequence>
<comment type="caution">
    <text evidence="11">The sequence shown here is derived from an EMBL/GenBank/DDBJ whole genome shotgun (WGS) entry which is preliminary data.</text>
</comment>
<keyword evidence="12" id="KW-1185">Reference proteome</keyword>
<dbReference type="AlphaFoldDB" id="A0A0D2JE47"/>
<dbReference type="GO" id="GO:0003729">
    <property type="term" value="F:mRNA binding"/>
    <property type="evidence" value="ECO:0007669"/>
    <property type="project" value="UniProtKB-UniRule"/>
</dbReference>
<evidence type="ECO:0000313" key="11">
    <source>
        <dbReference type="EMBL" id="KIX85291.1"/>
    </source>
</evidence>
<dbReference type="InterPro" id="IPR036419">
    <property type="entry name" value="Ribosomal_S3_C_sf"/>
</dbReference>
<dbReference type="InterPro" id="IPR015946">
    <property type="entry name" value="KH_dom-like_a/b"/>
</dbReference>
<dbReference type="InterPro" id="IPR009019">
    <property type="entry name" value="KH_sf_prok-type"/>
</dbReference>
<evidence type="ECO:0000259" key="10">
    <source>
        <dbReference type="PROSITE" id="PS50823"/>
    </source>
</evidence>
<dbReference type="HAMAP" id="MF_01309_B">
    <property type="entry name" value="Ribosomal_uS3_B"/>
    <property type="match status" value="1"/>
</dbReference>